<dbReference type="Pfam" id="PF00234">
    <property type="entry name" value="Tryp_alpha_amyl"/>
    <property type="match status" value="1"/>
</dbReference>
<keyword evidence="2 4" id="KW-0813">Transport</keyword>
<feature type="domain" description="Bifunctional inhibitor/plant lipid transfer protein/seed storage helical" evidence="6">
    <location>
        <begin position="28"/>
        <end position="107"/>
    </location>
</feature>
<dbReference type="PANTHER" id="PTHR33076">
    <property type="entry name" value="NON-SPECIFIC LIPID-TRANSFER PROTEIN 2-RELATED"/>
    <property type="match status" value="1"/>
</dbReference>
<sequence length="121" mass="12213">MTSPNQAFPLVTVLLLALLLSPASAITCSDVVKALNPCLNYLKSGSGMPPAPCCSGAKALASATTKTADKQTACTCIKSASKQMNVNPALAKALPGNCGLAWASLSTQASTAPRSVEFEAA</sequence>
<dbReference type="OrthoDB" id="1920459at2759"/>
<keyword evidence="8" id="KW-1185">Reference proteome</keyword>
<dbReference type="GO" id="GO:0006869">
    <property type="term" value="P:lipid transport"/>
    <property type="evidence" value="ECO:0007669"/>
    <property type="project" value="InterPro"/>
</dbReference>
<comment type="function">
    <text evidence="4">Plant non-specific lipid-transfer proteins transfer phospholipids as well as galactolipids across membranes. May play a role in wax or cutin deposition in the cell walls of expanding epidermal cells and certain secretory tissues.</text>
</comment>
<dbReference type="EMBL" id="BJWL01000015">
    <property type="protein sequence ID" value="GFZ02699.1"/>
    <property type="molecule type" value="Genomic_DNA"/>
</dbReference>
<reference evidence="7 8" key="1">
    <citation type="submission" date="2019-07" db="EMBL/GenBank/DDBJ databases">
        <title>De Novo Assembly of kiwifruit Actinidia rufa.</title>
        <authorList>
            <person name="Sugita-Konishi S."/>
            <person name="Sato K."/>
            <person name="Mori E."/>
            <person name="Abe Y."/>
            <person name="Kisaki G."/>
            <person name="Hamano K."/>
            <person name="Suezawa K."/>
            <person name="Otani M."/>
            <person name="Fukuda T."/>
            <person name="Manabe T."/>
            <person name="Gomi K."/>
            <person name="Tabuchi M."/>
            <person name="Akimitsu K."/>
            <person name="Kataoka I."/>
        </authorList>
    </citation>
    <scope>NUCLEOTIDE SEQUENCE [LARGE SCALE GENOMIC DNA]</scope>
    <source>
        <strain evidence="8">cv. Fuchu</strain>
    </source>
</reference>
<dbReference type="SMART" id="SM00499">
    <property type="entry name" value="AAI"/>
    <property type="match status" value="1"/>
</dbReference>
<keyword evidence="5" id="KW-0732">Signal</keyword>
<comment type="caution">
    <text evidence="7">The sequence shown here is derived from an EMBL/GenBank/DDBJ whole genome shotgun (WGS) entry which is preliminary data.</text>
</comment>
<evidence type="ECO:0000259" key="6">
    <source>
        <dbReference type="SMART" id="SM00499"/>
    </source>
</evidence>
<dbReference type="InterPro" id="IPR000528">
    <property type="entry name" value="Plant_nsLTP"/>
</dbReference>
<dbReference type="InterPro" id="IPR036312">
    <property type="entry name" value="Bifun_inhib/LTP/seed_sf"/>
</dbReference>
<feature type="signal peptide" evidence="5">
    <location>
        <begin position="1"/>
        <end position="25"/>
    </location>
</feature>
<feature type="chain" id="PRO_5029687139" description="Non-specific lipid-transfer protein" evidence="5">
    <location>
        <begin position="26"/>
        <end position="121"/>
    </location>
</feature>
<evidence type="ECO:0000256" key="3">
    <source>
        <dbReference type="ARBA" id="ARBA00023121"/>
    </source>
</evidence>
<evidence type="ECO:0000256" key="1">
    <source>
        <dbReference type="ARBA" id="ARBA00009748"/>
    </source>
</evidence>
<dbReference type="Proteomes" id="UP000585474">
    <property type="component" value="Unassembled WGS sequence"/>
</dbReference>
<dbReference type="SUPFAM" id="SSF47699">
    <property type="entry name" value="Bifunctional inhibitor/lipid-transfer protein/seed storage 2S albumin"/>
    <property type="match status" value="1"/>
</dbReference>
<gene>
    <name evidence="7" type="ORF">Acr_15g0013070</name>
</gene>
<evidence type="ECO:0000256" key="4">
    <source>
        <dbReference type="RuleBase" id="RU000628"/>
    </source>
</evidence>
<evidence type="ECO:0000313" key="7">
    <source>
        <dbReference type="EMBL" id="GFZ02699.1"/>
    </source>
</evidence>
<dbReference type="AlphaFoldDB" id="A0A7J0FVH3"/>
<protein>
    <recommendedName>
        <fullName evidence="4">Non-specific lipid-transfer protein</fullName>
    </recommendedName>
</protein>
<dbReference type="InterPro" id="IPR016140">
    <property type="entry name" value="Bifunc_inhib/LTP/seed_store"/>
</dbReference>
<proteinExistence type="inferred from homology"/>
<organism evidence="7 8">
    <name type="scientific">Actinidia rufa</name>
    <dbReference type="NCBI Taxonomy" id="165716"/>
    <lineage>
        <taxon>Eukaryota</taxon>
        <taxon>Viridiplantae</taxon>
        <taxon>Streptophyta</taxon>
        <taxon>Embryophyta</taxon>
        <taxon>Tracheophyta</taxon>
        <taxon>Spermatophyta</taxon>
        <taxon>Magnoliopsida</taxon>
        <taxon>eudicotyledons</taxon>
        <taxon>Gunneridae</taxon>
        <taxon>Pentapetalae</taxon>
        <taxon>asterids</taxon>
        <taxon>Ericales</taxon>
        <taxon>Actinidiaceae</taxon>
        <taxon>Actinidia</taxon>
    </lineage>
</organism>
<dbReference type="CDD" id="cd01960">
    <property type="entry name" value="nsLTP1"/>
    <property type="match status" value="1"/>
</dbReference>
<accession>A0A7J0FVH3</accession>
<evidence type="ECO:0000313" key="8">
    <source>
        <dbReference type="Proteomes" id="UP000585474"/>
    </source>
</evidence>
<evidence type="ECO:0000256" key="5">
    <source>
        <dbReference type="SAM" id="SignalP"/>
    </source>
</evidence>
<dbReference type="Gene3D" id="1.10.110.10">
    <property type="entry name" value="Plant lipid-transfer and hydrophobic proteins"/>
    <property type="match status" value="1"/>
</dbReference>
<name>A0A7J0FVH3_9ERIC</name>
<evidence type="ECO:0000256" key="2">
    <source>
        <dbReference type="ARBA" id="ARBA00022448"/>
    </source>
</evidence>
<dbReference type="PRINTS" id="PR00382">
    <property type="entry name" value="LIPIDTRNSFER"/>
</dbReference>
<keyword evidence="3 4" id="KW-0446">Lipid-binding</keyword>
<comment type="similarity">
    <text evidence="1 4">Belongs to the plant LTP family.</text>
</comment>
<dbReference type="GO" id="GO:0008289">
    <property type="term" value="F:lipid binding"/>
    <property type="evidence" value="ECO:0007669"/>
    <property type="project" value="UniProtKB-KW"/>
</dbReference>